<dbReference type="Gene3D" id="3.40.50.10610">
    <property type="entry name" value="ABC-type transport auxiliary lipoprotein component"/>
    <property type="match status" value="1"/>
</dbReference>
<sequence>MLEDSFMKTSYKLVLFFGLLGLVALGGCAGRSKVYRVEAEQEIDLSGRWNDTDSQKVSATMIQDCTSAPWIGEFIRATGDIPALVVGTIYNKTDEHISADVFIKDLERAFIDTGRARIVTGGATLDELRAIRQSQRSFSSPDTRRYLREELGADFIVQGTINKITDIDADRAVYFYQVDLEVVDIETTEKRWSKQEKLKKFVEKGRYAF</sequence>
<accession>A0A2G6KEK3</accession>
<dbReference type="EMBL" id="PDSK01000094">
    <property type="protein sequence ID" value="PIE33810.1"/>
    <property type="molecule type" value="Genomic_DNA"/>
</dbReference>
<organism evidence="1 2">
    <name type="scientific">candidate division KSB3 bacterium</name>
    <dbReference type="NCBI Taxonomy" id="2044937"/>
    <lineage>
        <taxon>Bacteria</taxon>
        <taxon>candidate division KSB3</taxon>
    </lineage>
</organism>
<dbReference type="Proteomes" id="UP000230821">
    <property type="component" value="Unassembled WGS sequence"/>
</dbReference>
<protein>
    <submittedName>
        <fullName evidence="1">Penicillin-binding protein activator LpoB</fullName>
    </submittedName>
</protein>
<comment type="caution">
    <text evidence="1">The sequence shown here is derived from an EMBL/GenBank/DDBJ whole genome shotgun (WGS) entry which is preliminary data.</text>
</comment>
<proteinExistence type="predicted"/>
<name>A0A2G6KEK3_9BACT</name>
<evidence type="ECO:0000313" key="2">
    <source>
        <dbReference type="Proteomes" id="UP000230821"/>
    </source>
</evidence>
<gene>
    <name evidence="1" type="ORF">CSA56_09870</name>
</gene>
<reference evidence="1 2" key="1">
    <citation type="submission" date="2017-10" db="EMBL/GenBank/DDBJ databases">
        <title>Novel microbial diversity and functional potential in the marine mammal oral microbiome.</title>
        <authorList>
            <person name="Dudek N.K."/>
            <person name="Sun C.L."/>
            <person name="Burstein D."/>
            <person name="Kantor R.S."/>
            <person name="Aliaga Goltsman D.S."/>
            <person name="Bik E.M."/>
            <person name="Thomas B.C."/>
            <person name="Banfield J.F."/>
            <person name="Relman D.A."/>
        </authorList>
    </citation>
    <scope>NUCLEOTIDE SEQUENCE [LARGE SCALE GENOMIC DNA]</scope>
    <source>
        <strain evidence="1">DOLJORAL78_47_16</strain>
    </source>
</reference>
<dbReference type="AlphaFoldDB" id="A0A2G6KEK3"/>
<dbReference type="Pfam" id="PF13036">
    <property type="entry name" value="LpoB"/>
    <property type="match status" value="1"/>
</dbReference>
<dbReference type="InterPro" id="IPR014094">
    <property type="entry name" value="LpoB"/>
</dbReference>
<evidence type="ECO:0000313" key="1">
    <source>
        <dbReference type="EMBL" id="PIE33810.1"/>
    </source>
</evidence>